<dbReference type="AlphaFoldDB" id="A0AAC9HV64"/>
<feature type="region of interest" description="Disordered" evidence="1">
    <location>
        <begin position="1"/>
        <end position="24"/>
    </location>
</feature>
<accession>A0AAC9HV64</accession>
<gene>
    <name evidence="3" type="ORF">TL08_27080</name>
</gene>
<evidence type="ECO:0000256" key="1">
    <source>
        <dbReference type="SAM" id="MobiDB-lite"/>
    </source>
</evidence>
<evidence type="ECO:0008006" key="5">
    <source>
        <dbReference type="Google" id="ProtNLM"/>
    </source>
</evidence>
<evidence type="ECO:0000313" key="3">
    <source>
        <dbReference type="EMBL" id="AOS66184.1"/>
    </source>
</evidence>
<dbReference type="EMBL" id="CP014859">
    <property type="protein sequence ID" value="AOS66184.1"/>
    <property type="molecule type" value="Genomic_DNA"/>
</dbReference>
<keyword evidence="2" id="KW-1133">Transmembrane helix</keyword>
<reference evidence="4" key="1">
    <citation type="submission" date="2016-03" db="EMBL/GenBank/DDBJ databases">
        <title>Complete genome sequence of the type strain Actinoalloteichus hymeniacidonis DSM 45092.</title>
        <authorList>
            <person name="Schaffert L."/>
            <person name="Albersmeier A."/>
            <person name="Winkler A."/>
            <person name="Kalinowski J."/>
            <person name="Zotchev S."/>
            <person name="Ruckert C."/>
        </authorList>
    </citation>
    <scope>NUCLEOTIDE SEQUENCE [LARGE SCALE GENOMIC DNA]</scope>
    <source>
        <strain evidence="4">HPA177(T) (DSM 45092(T))</strain>
    </source>
</reference>
<feature type="region of interest" description="Disordered" evidence="1">
    <location>
        <begin position="180"/>
        <end position="218"/>
    </location>
</feature>
<proteinExistence type="predicted"/>
<feature type="compositionally biased region" description="Polar residues" evidence="1">
    <location>
        <begin position="190"/>
        <end position="207"/>
    </location>
</feature>
<organism evidence="3 4">
    <name type="scientific">Actinoalloteichus hymeniacidonis</name>
    <dbReference type="NCBI Taxonomy" id="340345"/>
    <lineage>
        <taxon>Bacteria</taxon>
        <taxon>Bacillati</taxon>
        <taxon>Actinomycetota</taxon>
        <taxon>Actinomycetes</taxon>
        <taxon>Pseudonocardiales</taxon>
        <taxon>Pseudonocardiaceae</taxon>
        <taxon>Actinoalloteichus</taxon>
    </lineage>
</organism>
<feature type="region of interest" description="Disordered" evidence="1">
    <location>
        <begin position="114"/>
        <end position="140"/>
    </location>
</feature>
<keyword evidence="2" id="KW-0812">Transmembrane</keyword>
<sequence>MTGSEWEGRGLDPTSGSRPDSEDGAAWSLDLLADLHAGALDDETAARLKPRTESDSEAKALFAALDATQAQLRDLPPVPPMPEIFAERLDAALAREAQAMFSPARATPATVTELPPAAPAEHGPNQHPVHEAPDQGPPAPVTNLDVARKRRRRMAGWGAGLLVAAAAVVSVVAVNLPSNSEPGIPHAGGSPTQDDSATPPGSETGSGQPPLMLDGQDDLNALGVSDLSGVLESEEFGALGDEQALLSCLEAGGVADANVLGSREAELAGQPGLMVILSEGFNQFRVIVVPATCGPGESEFLGDTTIGG</sequence>
<evidence type="ECO:0000256" key="2">
    <source>
        <dbReference type="SAM" id="Phobius"/>
    </source>
</evidence>
<protein>
    <recommendedName>
        <fullName evidence="5">Anti-sigma-M factor RsmA</fullName>
    </recommendedName>
</protein>
<feature type="compositionally biased region" description="Basic and acidic residues" evidence="1">
    <location>
        <begin position="1"/>
        <end position="10"/>
    </location>
</feature>
<feature type="transmembrane region" description="Helical" evidence="2">
    <location>
        <begin position="154"/>
        <end position="176"/>
    </location>
</feature>
<keyword evidence="4" id="KW-1185">Reference proteome</keyword>
<name>A0AAC9HV64_9PSEU</name>
<evidence type="ECO:0000313" key="4">
    <source>
        <dbReference type="Proteomes" id="UP000095210"/>
    </source>
</evidence>
<dbReference type="KEGG" id="ahm:TL08_27080"/>
<keyword evidence="2" id="KW-0472">Membrane</keyword>
<dbReference type="Proteomes" id="UP000095210">
    <property type="component" value="Chromosome"/>
</dbReference>